<organism evidence="5 6">
    <name type="scientific">Arabis nemorensis</name>
    <dbReference type="NCBI Taxonomy" id="586526"/>
    <lineage>
        <taxon>Eukaryota</taxon>
        <taxon>Viridiplantae</taxon>
        <taxon>Streptophyta</taxon>
        <taxon>Embryophyta</taxon>
        <taxon>Tracheophyta</taxon>
        <taxon>Spermatophyta</taxon>
        <taxon>Magnoliopsida</taxon>
        <taxon>eudicotyledons</taxon>
        <taxon>Gunneridae</taxon>
        <taxon>Pentapetalae</taxon>
        <taxon>rosids</taxon>
        <taxon>malvids</taxon>
        <taxon>Brassicales</taxon>
        <taxon>Brassicaceae</taxon>
        <taxon>Arabideae</taxon>
        <taxon>Arabis</taxon>
    </lineage>
</organism>
<dbReference type="Proteomes" id="UP000489600">
    <property type="component" value="Unassembled WGS sequence"/>
</dbReference>
<dbReference type="Pfam" id="PF00190">
    <property type="entry name" value="Cupin_1"/>
    <property type="match status" value="1"/>
</dbReference>
<evidence type="ECO:0000313" key="6">
    <source>
        <dbReference type="Proteomes" id="UP000489600"/>
    </source>
</evidence>
<keyword evidence="6" id="KW-1185">Reference proteome</keyword>
<evidence type="ECO:0000256" key="2">
    <source>
        <dbReference type="SAM" id="MobiDB-lite"/>
    </source>
</evidence>
<dbReference type="AlphaFoldDB" id="A0A565C0G6"/>
<proteinExistence type="predicted"/>
<protein>
    <recommendedName>
        <fullName evidence="4">Cupin type-1 domain-containing protein</fullName>
    </recommendedName>
</protein>
<sequence>MARVSALLSFSLTLLVFLHGYTAQQSQQTQQAQFPNECQLDQLNALEPSHVLKSEAGRIEVWDHHAPQLRCSGVSFVRYILEEKGLYLPSYLNTAKLSFVASGRGLMGRVIPGCAETFQDSSVFQPRGGSQYGEGQEGQQGQGRQGRGQQGQGQQGQGQHGQGQQGQGQRQQGQGFRDMHQKVEHIRSGDTIATQPGVAQWFYNEGQQPLIIVAVMDLASHQNQLDRNPRLETTSKARNG</sequence>
<feature type="domain" description="Cupin type-1" evidence="4">
    <location>
        <begin position="43"/>
        <end position="233"/>
    </location>
</feature>
<dbReference type="OrthoDB" id="1738210at2759"/>
<dbReference type="InterPro" id="IPR011051">
    <property type="entry name" value="RmlC_Cupin_sf"/>
</dbReference>
<name>A0A565C0G6_9BRAS</name>
<dbReference type="SMART" id="SM00835">
    <property type="entry name" value="Cupin_1"/>
    <property type="match status" value="1"/>
</dbReference>
<dbReference type="SUPFAM" id="SSF51182">
    <property type="entry name" value="RmlC-like cupins"/>
    <property type="match status" value="1"/>
</dbReference>
<dbReference type="InterPro" id="IPR050253">
    <property type="entry name" value="Seed_Storage-Functional"/>
</dbReference>
<feature type="compositionally biased region" description="Gly residues" evidence="2">
    <location>
        <begin position="130"/>
        <end position="166"/>
    </location>
</feature>
<evidence type="ECO:0000259" key="4">
    <source>
        <dbReference type="SMART" id="SM00835"/>
    </source>
</evidence>
<evidence type="ECO:0000313" key="5">
    <source>
        <dbReference type="EMBL" id="VVB07156.1"/>
    </source>
</evidence>
<gene>
    <name evidence="5" type="ORF">ANE_LOCUS17600</name>
</gene>
<dbReference type="PANTHER" id="PTHR31189">
    <property type="entry name" value="OS03G0336100 PROTEIN-RELATED"/>
    <property type="match status" value="1"/>
</dbReference>
<dbReference type="InterPro" id="IPR014710">
    <property type="entry name" value="RmlC-like_jellyroll"/>
</dbReference>
<feature type="region of interest" description="Disordered" evidence="2">
    <location>
        <begin position="122"/>
        <end position="178"/>
    </location>
</feature>
<keyword evidence="1 3" id="KW-0732">Signal</keyword>
<evidence type="ECO:0000256" key="1">
    <source>
        <dbReference type="ARBA" id="ARBA00022729"/>
    </source>
</evidence>
<dbReference type="CDD" id="cd02242">
    <property type="entry name" value="cupin_11S_legumin_N"/>
    <property type="match status" value="1"/>
</dbReference>
<feature type="signal peptide" evidence="3">
    <location>
        <begin position="1"/>
        <end position="23"/>
    </location>
</feature>
<evidence type="ECO:0000256" key="3">
    <source>
        <dbReference type="SAM" id="SignalP"/>
    </source>
</evidence>
<feature type="chain" id="PRO_5021808903" description="Cupin type-1 domain-containing protein" evidence="3">
    <location>
        <begin position="24"/>
        <end position="240"/>
    </location>
</feature>
<comment type="caution">
    <text evidence="5">The sequence shown here is derived from an EMBL/GenBank/DDBJ whole genome shotgun (WGS) entry which is preliminary data.</text>
</comment>
<dbReference type="EMBL" id="CABITT030000006">
    <property type="protein sequence ID" value="VVB07156.1"/>
    <property type="molecule type" value="Genomic_DNA"/>
</dbReference>
<reference evidence="5" key="1">
    <citation type="submission" date="2019-07" db="EMBL/GenBank/DDBJ databases">
        <authorList>
            <person name="Dittberner H."/>
        </authorList>
    </citation>
    <scope>NUCLEOTIDE SEQUENCE [LARGE SCALE GENOMIC DNA]</scope>
</reference>
<dbReference type="InterPro" id="IPR006045">
    <property type="entry name" value="Cupin_1"/>
</dbReference>
<accession>A0A565C0G6</accession>
<dbReference type="PANTHER" id="PTHR31189:SF30">
    <property type="entry name" value="12S SEED STORAGE PROTEIN CRA1"/>
    <property type="match status" value="1"/>
</dbReference>
<dbReference type="Gene3D" id="2.60.120.10">
    <property type="entry name" value="Jelly Rolls"/>
    <property type="match status" value="2"/>
</dbReference>